<dbReference type="SUPFAM" id="SSF51735">
    <property type="entry name" value="NAD(P)-binding Rossmann-fold domains"/>
    <property type="match status" value="1"/>
</dbReference>
<dbReference type="GO" id="GO:0016491">
    <property type="term" value="F:oxidoreductase activity"/>
    <property type="evidence" value="ECO:0007669"/>
    <property type="project" value="UniProtKB-KW"/>
</dbReference>
<dbReference type="FunFam" id="3.40.50.720:FF:000084">
    <property type="entry name" value="Short-chain dehydrogenase reductase"/>
    <property type="match status" value="1"/>
</dbReference>
<dbReference type="RefSeq" id="XP_024708641.1">
    <property type="nucleotide sequence ID" value="XM_024850680.1"/>
</dbReference>
<evidence type="ECO:0000313" key="4">
    <source>
        <dbReference type="EMBL" id="PLB53339.1"/>
    </source>
</evidence>
<dbReference type="PRINTS" id="PR00081">
    <property type="entry name" value="GDHRDH"/>
</dbReference>
<comment type="similarity">
    <text evidence="1">Belongs to the short-chain dehydrogenases/reductases (SDR) family.</text>
</comment>
<evidence type="ECO:0000256" key="2">
    <source>
        <dbReference type="ARBA" id="ARBA00022857"/>
    </source>
</evidence>
<dbReference type="STRING" id="1392250.A0A2I2GKG5"/>
<dbReference type="InterPro" id="IPR036291">
    <property type="entry name" value="NAD(P)-bd_dom_sf"/>
</dbReference>
<sequence>MSIPKPFALHGKIALVTGAGSGIGKAVAACLTQAGARTIVADVNETTGDSSACEIRRAGHDAQFIHADVTRSESVQALIHNTVITYGGLDIAVNNAGLAPDSSPICDLDEQTWDRLLSTNLTGVALCMKWQLRQMLQQGRGGMIVNMTSATTARPHCGMAAYIAAKHGLHGIRINALAPGATATYLTMSTMKALKLIESEVAAGTNVLGRMAQPDEVAQAALWLSSNASSYVTGATIAVDAGYALV</sequence>
<dbReference type="PANTHER" id="PTHR24321:SF8">
    <property type="entry name" value="ESTRADIOL 17-BETA-DEHYDROGENASE 8-RELATED"/>
    <property type="match status" value="1"/>
</dbReference>
<keyword evidence="2" id="KW-0521">NADP</keyword>
<comment type="caution">
    <text evidence="4">The sequence shown here is derived from an EMBL/GenBank/DDBJ whole genome shotgun (WGS) entry which is preliminary data.</text>
</comment>
<keyword evidence="3" id="KW-0560">Oxidoreductase</keyword>
<dbReference type="VEuPathDB" id="FungiDB:P170DRAFT_445112"/>
<name>A0A2I2GKG5_9EURO</name>
<dbReference type="AlphaFoldDB" id="A0A2I2GKG5"/>
<dbReference type="PANTHER" id="PTHR24321">
    <property type="entry name" value="DEHYDROGENASES, SHORT CHAIN"/>
    <property type="match status" value="1"/>
</dbReference>
<proteinExistence type="inferred from homology"/>
<dbReference type="Gene3D" id="3.40.50.720">
    <property type="entry name" value="NAD(P)-binding Rossmann-like Domain"/>
    <property type="match status" value="1"/>
</dbReference>
<accession>A0A2I2GKG5</accession>
<organism evidence="4 5">
    <name type="scientific">Aspergillus steynii IBT 23096</name>
    <dbReference type="NCBI Taxonomy" id="1392250"/>
    <lineage>
        <taxon>Eukaryota</taxon>
        <taxon>Fungi</taxon>
        <taxon>Dikarya</taxon>
        <taxon>Ascomycota</taxon>
        <taxon>Pezizomycotina</taxon>
        <taxon>Eurotiomycetes</taxon>
        <taxon>Eurotiomycetidae</taxon>
        <taxon>Eurotiales</taxon>
        <taxon>Aspergillaceae</taxon>
        <taxon>Aspergillus</taxon>
        <taxon>Aspergillus subgen. Circumdati</taxon>
    </lineage>
</organism>
<evidence type="ECO:0000256" key="1">
    <source>
        <dbReference type="ARBA" id="ARBA00006484"/>
    </source>
</evidence>
<dbReference type="InterPro" id="IPR002347">
    <property type="entry name" value="SDR_fam"/>
</dbReference>
<reference evidence="4 5" key="1">
    <citation type="submission" date="2016-12" db="EMBL/GenBank/DDBJ databases">
        <title>The genomes of Aspergillus section Nigri reveals drivers in fungal speciation.</title>
        <authorList>
            <consortium name="DOE Joint Genome Institute"/>
            <person name="Vesth T.C."/>
            <person name="Nybo J."/>
            <person name="Theobald S."/>
            <person name="Brandl J."/>
            <person name="Frisvad J.C."/>
            <person name="Nielsen K.F."/>
            <person name="Lyhne E.K."/>
            <person name="Kogle M.E."/>
            <person name="Kuo A."/>
            <person name="Riley R."/>
            <person name="Clum A."/>
            <person name="Nolan M."/>
            <person name="Lipzen A."/>
            <person name="Salamov A."/>
            <person name="Henrissat B."/>
            <person name="Wiebenga A."/>
            <person name="De Vries R.P."/>
            <person name="Grigoriev I.V."/>
            <person name="Mortensen U.H."/>
            <person name="Andersen M.R."/>
            <person name="Baker S.E."/>
        </authorList>
    </citation>
    <scope>NUCLEOTIDE SEQUENCE [LARGE SCALE GENOMIC DNA]</scope>
    <source>
        <strain evidence="4 5">IBT 23096</strain>
    </source>
</reference>
<dbReference type="OrthoDB" id="417891at2759"/>
<dbReference type="Proteomes" id="UP000234275">
    <property type="component" value="Unassembled WGS sequence"/>
</dbReference>
<dbReference type="GeneID" id="36558379"/>
<dbReference type="EMBL" id="MSFO01000002">
    <property type="protein sequence ID" value="PLB53339.1"/>
    <property type="molecule type" value="Genomic_DNA"/>
</dbReference>
<protein>
    <submittedName>
        <fullName evidence="4">Short-chain dehydrogenase/reductase SDR</fullName>
    </submittedName>
</protein>
<dbReference type="Pfam" id="PF13561">
    <property type="entry name" value="adh_short_C2"/>
    <property type="match status" value="1"/>
</dbReference>
<keyword evidence="5" id="KW-1185">Reference proteome</keyword>
<evidence type="ECO:0000256" key="3">
    <source>
        <dbReference type="ARBA" id="ARBA00023002"/>
    </source>
</evidence>
<gene>
    <name evidence="4" type="ORF">P170DRAFT_445112</name>
</gene>
<dbReference type="CDD" id="cd05233">
    <property type="entry name" value="SDR_c"/>
    <property type="match status" value="1"/>
</dbReference>
<evidence type="ECO:0000313" key="5">
    <source>
        <dbReference type="Proteomes" id="UP000234275"/>
    </source>
</evidence>